<evidence type="ECO:0000313" key="3">
    <source>
        <dbReference type="RefSeq" id="XP_017299907.1"/>
    </source>
</evidence>
<dbReference type="RefSeq" id="XP_017299908.1">
    <property type="nucleotide sequence ID" value="XM_017444419.2"/>
</dbReference>
<keyword evidence="2" id="KW-1185">Reference proteome</keyword>
<evidence type="ECO:0000256" key="1">
    <source>
        <dbReference type="SAM" id="Coils"/>
    </source>
</evidence>
<evidence type="ECO:0000313" key="2">
    <source>
        <dbReference type="Proteomes" id="UP000079169"/>
    </source>
</evidence>
<sequence>MEEKLDHIIKQLDEIKSSKQTMEENLKNKIESLEDQTQKLTAQLTIFKNESEQQKSKILFLDKQVRRRNLILYGLSEPTGESPIALREMVFELINSHMRLNTLRYEFDAIYRIGIKQRSGRPRPVMIRMISEIKKSVILRMSRALKRYKLFLTEDYNIDVLEKRRMLRPLVRRLRQTSRNVVLHRDKIYVNGKLYNESKIQQEMDLAELGATPPVLRANPPVNDDIQILRASINPRRTVRVIPTCTPDDLQIIEPPPVPERRISIVTLDEN</sequence>
<dbReference type="OMA" id="QTYEWDP"/>
<keyword evidence="1" id="KW-0175">Coiled coil</keyword>
<organism evidence="2 3">
    <name type="scientific">Diaphorina citri</name>
    <name type="common">Asian citrus psyllid</name>
    <dbReference type="NCBI Taxonomy" id="121845"/>
    <lineage>
        <taxon>Eukaryota</taxon>
        <taxon>Metazoa</taxon>
        <taxon>Ecdysozoa</taxon>
        <taxon>Arthropoda</taxon>
        <taxon>Hexapoda</taxon>
        <taxon>Insecta</taxon>
        <taxon>Pterygota</taxon>
        <taxon>Neoptera</taxon>
        <taxon>Paraneoptera</taxon>
        <taxon>Hemiptera</taxon>
        <taxon>Sternorrhyncha</taxon>
        <taxon>Psylloidea</taxon>
        <taxon>Psyllidae</taxon>
        <taxon>Diaphorininae</taxon>
        <taxon>Diaphorina</taxon>
    </lineage>
</organism>
<evidence type="ECO:0000313" key="4">
    <source>
        <dbReference type="RefSeq" id="XP_017299908.1"/>
    </source>
</evidence>
<gene>
    <name evidence="3 4" type="primary">LOC108252497</name>
</gene>
<dbReference type="Gene3D" id="3.30.70.1820">
    <property type="entry name" value="L1 transposable element, RRM domain"/>
    <property type="match status" value="1"/>
</dbReference>
<accession>A0A1S4ECU7</accession>
<dbReference type="KEGG" id="dci:108252497"/>
<dbReference type="GeneID" id="108252497"/>
<feature type="coiled-coil region" evidence="1">
    <location>
        <begin position="5"/>
        <end position="50"/>
    </location>
</feature>
<reference evidence="3 4" key="1">
    <citation type="submission" date="2025-04" db="UniProtKB">
        <authorList>
            <consortium name="RefSeq"/>
        </authorList>
    </citation>
    <scope>IDENTIFICATION</scope>
</reference>
<dbReference type="RefSeq" id="XP_017299907.1">
    <property type="nucleotide sequence ID" value="XM_017444418.2"/>
</dbReference>
<dbReference type="PaxDb" id="121845-A0A1S4ECU7"/>
<proteinExistence type="predicted"/>
<name>A0A1S4ECU7_DIACI</name>
<protein>
    <submittedName>
        <fullName evidence="3 4">Uncharacterized protein LOC108252497</fullName>
    </submittedName>
</protein>
<dbReference type="AlphaFoldDB" id="A0A1S4ECU7"/>
<dbReference type="Proteomes" id="UP000079169">
    <property type="component" value="Unplaced"/>
</dbReference>